<dbReference type="InterPro" id="IPR009029">
    <property type="entry name" value="HMG_CoA_Rdtase_sub-bd_dom_sf"/>
</dbReference>
<dbReference type="InterPro" id="IPR009023">
    <property type="entry name" value="HMG_CoA_Rdtase_NAD(P)-bd_sf"/>
</dbReference>
<dbReference type="CDD" id="cd00644">
    <property type="entry name" value="HMG-CoA_reductase_classII"/>
    <property type="match status" value="1"/>
</dbReference>
<sequence>MDKTRINWGEFAKKTPKERLHFLENLNLSEDSLTTLKLQKMLSLDIANQMVENVIARQALPFSVVPDVLVDGTVYRVPFVTEEPSVVAAASFANKIIKRSGGFKTYQEKRQMIGQVALYEVGDKEQATRAILDKKKKILDLANSAYPSIVKRGGGACDLTVEEKGDFLIVYLFIDTKEAMGANMVNTMMEALVPTLKELSNGKALMAILSNYATHSLVTSTCQIPLRCLSRHPEEALVFAQKITLASQLAQVDPYRASTHNKGIFNGIDAVVLATGNDWRAIEAAGHTYASHKGNYQGLSSWRYNSSTKTIDGTITLPMPIATKGGSIGLNPSTRLAHDLLGNPQAKILAAITTSIGLAQNFAALKALTGTGIQAGHMKLQAKSLALLAGAKESQVTSLVKELLKQPTMNLSLAKQLLKDKH</sequence>
<dbReference type="Gene3D" id="1.10.8.660">
    <property type="match status" value="1"/>
</dbReference>
<accession>A0ABT2F4J5</accession>
<comment type="pathway">
    <text evidence="3">Metabolic intermediate metabolism; (R)-mevalonate degradation; (S)-3-hydroxy-3-methylglutaryl-CoA from (R)-mevalonate: step 1/1.</text>
</comment>
<dbReference type="PROSITE" id="PS50065">
    <property type="entry name" value="HMG_COA_REDUCTASE_4"/>
    <property type="match status" value="1"/>
</dbReference>
<dbReference type="NCBIfam" id="TIGR00532">
    <property type="entry name" value="HMG_CoA_R_NAD"/>
    <property type="match status" value="1"/>
</dbReference>
<keyword evidence="5" id="KW-1185">Reference proteome</keyword>
<dbReference type="PANTHER" id="PTHR10572:SF24">
    <property type="entry name" value="3-HYDROXY-3-METHYLGLUTARYL-COENZYME A REDUCTASE"/>
    <property type="match status" value="1"/>
</dbReference>
<dbReference type="Pfam" id="PF00368">
    <property type="entry name" value="HMG-CoA_red"/>
    <property type="match status" value="1"/>
</dbReference>
<organism evidence="4 5">
    <name type="scientific">Streptococcus sciuri</name>
    <dbReference type="NCBI Taxonomy" id="2973939"/>
    <lineage>
        <taxon>Bacteria</taxon>
        <taxon>Bacillati</taxon>
        <taxon>Bacillota</taxon>
        <taxon>Bacilli</taxon>
        <taxon>Lactobacillales</taxon>
        <taxon>Streptococcaceae</taxon>
        <taxon>Streptococcus</taxon>
    </lineage>
</organism>
<dbReference type="InterPro" id="IPR004553">
    <property type="entry name" value="HMG_CoA_Rdtase_bac-typ"/>
</dbReference>
<dbReference type="RefSeq" id="WP_259136402.1">
    <property type="nucleotide sequence ID" value="NZ_JANUXX010000001.1"/>
</dbReference>
<comment type="similarity">
    <text evidence="1 3">Belongs to the HMG-CoA reductase family.</text>
</comment>
<keyword evidence="2 3" id="KW-0560">Oxidoreductase</keyword>
<evidence type="ECO:0000313" key="4">
    <source>
        <dbReference type="EMBL" id="MCS4487399.1"/>
    </source>
</evidence>
<protein>
    <recommendedName>
        <fullName evidence="3">3-hydroxy-3-methylglutaryl coenzyme A reductase</fullName>
        <shortName evidence="3">HMG-CoA reductase</shortName>
        <ecNumber evidence="3">1.1.1.88</ecNumber>
    </recommendedName>
</protein>
<dbReference type="Proteomes" id="UP001206548">
    <property type="component" value="Unassembled WGS sequence"/>
</dbReference>
<evidence type="ECO:0000256" key="2">
    <source>
        <dbReference type="ARBA" id="ARBA00023002"/>
    </source>
</evidence>
<evidence type="ECO:0000256" key="3">
    <source>
        <dbReference type="RuleBase" id="RU361219"/>
    </source>
</evidence>
<comment type="catalytic activity">
    <reaction evidence="3">
        <text>(R)-mevalonate + 2 NAD(+) + CoA = (3S)-3-hydroxy-3-methylglutaryl-CoA + 2 NADH + 2 H(+)</text>
        <dbReference type="Rhea" id="RHEA:14833"/>
        <dbReference type="ChEBI" id="CHEBI:15378"/>
        <dbReference type="ChEBI" id="CHEBI:36464"/>
        <dbReference type="ChEBI" id="CHEBI:43074"/>
        <dbReference type="ChEBI" id="CHEBI:57287"/>
        <dbReference type="ChEBI" id="CHEBI:57540"/>
        <dbReference type="ChEBI" id="CHEBI:57945"/>
        <dbReference type="EC" id="1.1.1.88"/>
    </reaction>
</comment>
<gene>
    <name evidence="4" type="ORF">NXS10_00180</name>
</gene>
<dbReference type="GO" id="GO:0140643">
    <property type="term" value="F:hydroxymethylglutaryl-CoA reductase (NADH) activity"/>
    <property type="evidence" value="ECO:0007669"/>
    <property type="project" value="UniProtKB-EC"/>
</dbReference>
<dbReference type="EC" id="1.1.1.88" evidence="3"/>
<dbReference type="PANTHER" id="PTHR10572">
    <property type="entry name" value="3-HYDROXY-3-METHYLGLUTARYL-COENZYME A REDUCTASE"/>
    <property type="match status" value="1"/>
</dbReference>
<proteinExistence type="inferred from homology"/>
<dbReference type="EMBL" id="JANUXX010000001">
    <property type="protein sequence ID" value="MCS4487399.1"/>
    <property type="molecule type" value="Genomic_DNA"/>
</dbReference>
<name>A0ABT2F4J5_9STRE</name>
<evidence type="ECO:0000313" key="5">
    <source>
        <dbReference type="Proteomes" id="UP001206548"/>
    </source>
</evidence>
<dbReference type="Gene3D" id="3.90.770.10">
    <property type="entry name" value="3-hydroxy-3-methylglutaryl-coenzyme A Reductase, Chain A, domain 2"/>
    <property type="match status" value="2"/>
</dbReference>
<dbReference type="InterPro" id="IPR002202">
    <property type="entry name" value="HMG_CoA_Rdtase"/>
</dbReference>
<keyword evidence="3" id="KW-0520">NAD</keyword>
<dbReference type="SUPFAM" id="SSF55035">
    <property type="entry name" value="NAD-binding domain of HMG-CoA reductase"/>
    <property type="match status" value="1"/>
</dbReference>
<dbReference type="InterPro" id="IPR023074">
    <property type="entry name" value="HMG_CoA_Rdtase_cat_sf"/>
</dbReference>
<dbReference type="SUPFAM" id="SSF56542">
    <property type="entry name" value="Substrate-binding domain of HMG-CoA reductase"/>
    <property type="match status" value="1"/>
</dbReference>
<evidence type="ECO:0000256" key="1">
    <source>
        <dbReference type="ARBA" id="ARBA00007661"/>
    </source>
</evidence>
<reference evidence="4 5" key="1">
    <citation type="journal article" date="2023" name="Int. J. Syst. Evol. Microbiol.">
        <title>Streptococcus sciuri sp. nov., Staphylococcus marylandisciuri sp. nov. and Staphylococcus americanisciuri sp. nov., isolated from faeces of eastern grey squirrel (Sciurus carolinensis).</title>
        <authorList>
            <person name="Volokhov D.V."/>
            <person name="Zagorodnyaya T.A."/>
            <person name="Furtak V.A."/>
            <person name="Nattanmai G."/>
            <person name="Randall L."/>
            <person name="Jose S."/>
            <person name="Gao Y."/>
            <person name="Eisenberg T."/>
            <person name="Delmonte P."/>
            <person name="Blom J."/>
            <person name="Mitchell K.K."/>
        </authorList>
    </citation>
    <scope>NUCLEOTIDE SEQUENCE [LARGE SCALE GENOMIC DNA]</scope>
    <source>
        <strain evidence="4 5">SQ9-PEA</strain>
    </source>
</reference>
<comment type="caution">
    <text evidence="4">The sequence shown here is derived from an EMBL/GenBank/DDBJ whole genome shotgun (WGS) entry which is preliminary data.</text>
</comment>